<sequence>MKLIPQSLKVYKQKSIFVKMLFLFNLFILVAVLTFGYVSYTQSFSLLVEEVVKSNNKYIEQARDNIDKTLRSLDDLSFQISLHSQVRRALYLSEATWDRDQLLFLDIIKYLKSVKLSNILISDIWIQFYRYPTVVNYESKYNNEYYYQNIYQTDQKINWQNNRSSHHGFISIGRFKTSSYGVSSSNITFVRTVPLSEIKPTGALYLTINTDDFSGMVQRVSDPYPAFIYTVDANGEVLFNSRIRSEQDELINSVKEAITGEVRKIDQQEGYLNTTIDGRSYQIVFTSSNVNDWKYISIVPTAFITEKASKIREFTLVAAMICLAGGLIMSYFLTNRIYRPINKIVSYISLFARKQAEGQDHLKEDELDFIDRIINYVYYENQSLRDSFEKNLPSLRQKFLYDLIEGRVSSANLEGLTNELQMEFNYDSFQIIVFETVDFSLEDRISPYYHNILEIIDGMAAGADGSDEAHMAVKSIRKRNDKIISLLNLDHSSPKPEIIHDFIRRVTTYFEQEHGRTFTVGIGNIHRSVEEVPLSYVEALSALQYKIVKGEGSVIFVDEVGKMPERSFIYSIETEKHIINCVKTGNKTALHQHLLALWGENLKEGGLSPEIIANLFQALAGTAIRTIYEVQSTTGEIFGDSFDLYKEVNLYARLQDKKEFIERIFGSISEWIQQKKQGQNTSLFNQIQEYVENNYHLDLSLTILGENIGLSPSYLSSIFKETTGMNFVDYINTRRVEQAKIMLRKTNETVVEISDKVGFTNSNTFIRVFKRHEGITPGQFRQMRMKEDS</sequence>
<evidence type="ECO:0000256" key="3">
    <source>
        <dbReference type="ARBA" id="ARBA00023163"/>
    </source>
</evidence>
<dbReference type="InterPro" id="IPR018060">
    <property type="entry name" value="HTH_AraC"/>
</dbReference>
<comment type="caution">
    <text evidence="6">The sequence shown here is derived from an EMBL/GenBank/DDBJ whole genome shotgun (WGS) entry which is preliminary data.</text>
</comment>
<dbReference type="PRINTS" id="PR00032">
    <property type="entry name" value="HTHARAC"/>
</dbReference>
<evidence type="ECO:0000313" key="7">
    <source>
        <dbReference type="Proteomes" id="UP000641588"/>
    </source>
</evidence>
<dbReference type="GO" id="GO:0043565">
    <property type="term" value="F:sequence-specific DNA binding"/>
    <property type="evidence" value="ECO:0007669"/>
    <property type="project" value="InterPro"/>
</dbReference>
<evidence type="ECO:0000313" key="6">
    <source>
        <dbReference type="EMBL" id="NOU96896.1"/>
    </source>
</evidence>
<keyword evidence="7" id="KW-1185">Reference proteome</keyword>
<dbReference type="Pfam" id="PF17853">
    <property type="entry name" value="GGDEF_2"/>
    <property type="match status" value="1"/>
</dbReference>
<gene>
    <name evidence="6" type="ORF">GC093_27275</name>
</gene>
<feature type="transmembrane region" description="Helical" evidence="4">
    <location>
        <begin position="21"/>
        <end position="40"/>
    </location>
</feature>
<dbReference type="PROSITE" id="PS01124">
    <property type="entry name" value="HTH_ARAC_FAMILY_2"/>
    <property type="match status" value="1"/>
</dbReference>
<dbReference type="SUPFAM" id="SSF46689">
    <property type="entry name" value="Homeodomain-like"/>
    <property type="match status" value="2"/>
</dbReference>
<dbReference type="Proteomes" id="UP000641588">
    <property type="component" value="Unassembled WGS sequence"/>
</dbReference>
<organism evidence="6 7">
    <name type="scientific">Paenibacillus foliorum</name>
    <dbReference type="NCBI Taxonomy" id="2654974"/>
    <lineage>
        <taxon>Bacteria</taxon>
        <taxon>Bacillati</taxon>
        <taxon>Bacillota</taxon>
        <taxon>Bacilli</taxon>
        <taxon>Bacillales</taxon>
        <taxon>Paenibacillaceae</taxon>
        <taxon>Paenibacillus</taxon>
    </lineage>
</organism>
<dbReference type="EMBL" id="WHOD01000102">
    <property type="protein sequence ID" value="NOU96896.1"/>
    <property type="molecule type" value="Genomic_DNA"/>
</dbReference>
<evidence type="ECO:0000256" key="1">
    <source>
        <dbReference type="ARBA" id="ARBA00023015"/>
    </source>
</evidence>
<accession>A0A972GU38</accession>
<evidence type="ECO:0000256" key="2">
    <source>
        <dbReference type="ARBA" id="ARBA00023125"/>
    </source>
</evidence>
<dbReference type="PANTHER" id="PTHR43280:SF28">
    <property type="entry name" value="HTH-TYPE TRANSCRIPTIONAL ACTIVATOR RHAS"/>
    <property type="match status" value="1"/>
</dbReference>
<reference evidence="6" key="1">
    <citation type="submission" date="2019-10" db="EMBL/GenBank/DDBJ databases">
        <title>Description of Paenibacillus glebae sp. nov.</title>
        <authorList>
            <person name="Carlier A."/>
            <person name="Qi S."/>
        </authorList>
    </citation>
    <scope>NUCLEOTIDE SEQUENCE</scope>
    <source>
        <strain evidence="6">LMG 31456</strain>
    </source>
</reference>
<dbReference type="PROSITE" id="PS00041">
    <property type="entry name" value="HTH_ARAC_FAMILY_1"/>
    <property type="match status" value="1"/>
</dbReference>
<keyword evidence="4" id="KW-0812">Transmembrane</keyword>
<protein>
    <submittedName>
        <fullName evidence="6">Helix-turn-helix domain-containing protein</fullName>
    </submittedName>
</protein>
<dbReference type="Gene3D" id="1.10.10.60">
    <property type="entry name" value="Homeodomain-like"/>
    <property type="match status" value="2"/>
</dbReference>
<dbReference type="Gene3D" id="3.30.450.20">
    <property type="entry name" value="PAS domain"/>
    <property type="match status" value="1"/>
</dbReference>
<keyword evidence="2" id="KW-0238">DNA-binding</keyword>
<dbReference type="InterPro" id="IPR009057">
    <property type="entry name" value="Homeodomain-like_sf"/>
</dbReference>
<dbReference type="AlphaFoldDB" id="A0A972GU38"/>
<keyword evidence="1" id="KW-0805">Transcription regulation</keyword>
<keyword evidence="4" id="KW-1133">Transmembrane helix</keyword>
<proteinExistence type="predicted"/>
<name>A0A972GU38_9BACL</name>
<dbReference type="InterPro" id="IPR041522">
    <property type="entry name" value="CdaR_GGDEF"/>
</dbReference>
<dbReference type="InterPro" id="IPR020449">
    <property type="entry name" value="Tscrpt_reg_AraC-type_HTH"/>
</dbReference>
<dbReference type="GO" id="GO:0003700">
    <property type="term" value="F:DNA-binding transcription factor activity"/>
    <property type="evidence" value="ECO:0007669"/>
    <property type="project" value="InterPro"/>
</dbReference>
<evidence type="ECO:0000259" key="5">
    <source>
        <dbReference type="PROSITE" id="PS01124"/>
    </source>
</evidence>
<dbReference type="SMART" id="SM00342">
    <property type="entry name" value="HTH_ARAC"/>
    <property type="match status" value="1"/>
</dbReference>
<dbReference type="RefSeq" id="WP_171655125.1">
    <property type="nucleotide sequence ID" value="NZ_WHOD01000102.1"/>
</dbReference>
<dbReference type="PANTHER" id="PTHR43280">
    <property type="entry name" value="ARAC-FAMILY TRANSCRIPTIONAL REGULATOR"/>
    <property type="match status" value="1"/>
</dbReference>
<feature type="domain" description="HTH araC/xylS-type" evidence="5">
    <location>
        <begin position="685"/>
        <end position="783"/>
    </location>
</feature>
<keyword evidence="3" id="KW-0804">Transcription</keyword>
<keyword evidence="4" id="KW-0472">Membrane</keyword>
<dbReference type="Pfam" id="PF12833">
    <property type="entry name" value="HTH_18"/>
    <property type="match status" value="1"/>
</dbReference>
<dbReference type="InterPro" id="IPR018062">
    <property type="entry name" value="HTH_AraC-typ_CS"/>
</dbReference>
<evidence type="ECO:0000256" key="4">
    <source>
        <dbReference type="SAM" id="Phobius"/>
    </source>
</evidence>